<feature type="compositionally biased region" description="Basic and acidic residues" evidence="3">
    <location>
        <begin position="93"/>
        <end position="106"/>
    </location>
</feature>
<name>A0AAE1AMB1_9GAST</name>
<accession>A0AAE1AMB1</accession>
<dbReference type="AlphaFoldDB" id="A0AAE1AMB1"/>
<evidence type="ECO:0000256" key="3">
    <source>
        <dbReference type="SAM" id="MobiDB-lite"/>
    </source>
</evidence>
<dbReference type="GO" id="GO:0003924">
    <property type="term" value="F:GTPase activity"/>
    <property type="evidence" value="ECO:0007669"/>
    <property type="project" value="TreeGrafter"/>
</dbReference>
<feature type="domain" description="Ribosome biogenesis protein BMS1/TSR1 C-terminal" evidence="4">
    <location>
        <begin position="159"/>
        <end position="450"/>
    </location>
</feature>
<comment type="caution">
    <text evidence="5">The sequence shown here is derived from an EMBL/GenBank/DDBJ whole genome shotgun (WGS) entry which is preliminary data.</text>
</comment>
<feature type="compositionally biased region" description="Acidic residues" evidence="3">
    <location>
        <begin position="107"/>
        <end position="138"/>
    </location>
</feature>
<dbReference type="PANTHER" id="PTHR12858:SF1">
    <property type="entry name" value="PRE-RRNA-PROCESSING PROTEIN TSR1 HOMOLOG"/>
    <property type="match status" value="1"/>
</dbReference>
<dbReference type="GO" id="GO:0030688">
    <property type="term" value="C:preribosome, small subunit precursor"/>
    <property type="evidence" value="ECO:0007669"/>
    <property type="project" value="TreeGrafter"/>
</dbReference>
<feature type="compositionally biased region" description="Acidic residues" evidence="3">
    <location>
        <begin position="83"/>
        <end position="92"/>
    </location>
</feature>
<feature type="region of interest" description="Disordered" evidence="3">
    <location>
        <begin position="24"/>
        <end position="138"/>
    </location>
</feature>
<proteinExistence type="predicted"/>
<reference evidence="5" key="1">
    <citation type="journal article" date="2023" name="G3 (Bethesda)">
        <title>A reference genome for the long-term kleptoplast-retaining sea slug Elysia crispata morphotype clarki.</title>
        <authorList>
            <person name="Eastman K.E."/>
            <person name="Pendleton A.L."/>
            <person name="Shaikh M.A."/>
            <person name="Suttiyut T."/>
            <person name="Ogas R."/>
            <person name="Tomko P."/>
            <person name="Gavelis G."/>
            <person name="Widhalm J.R."/>
            <person name="Wisecaver J.H."/>
        </authorList>
    </citation>
    <scope>NUCLEOTIDE SEQUENCE</scope>
    <source>
        <strain evidence="5">ECLA1</strain>
    </source>
</reference>
<dbReference type="GO" id="GO:0000462">
    <property type="term" value="P:maturation of SSU-rRNA from tricistronic rRNA transcript (SSU-rRNA, 5.8S rRNA, LSU-rRNA)"/>
    <property type="evidence" value="ECO:0007669"/>
    <property type="project" value="TreeGrafter"/>
</dbReference>
<evidence type="ECO:0000256" key="2">
    <source>
        <dbReference type="ARBA" id="ARBA00040070"/>
    </source>
</evidence>
<dbReference type="GO" id="GO:0000479">
    <property type="term" value="P:endonucleolytic cleavage of tricistronic rRNA transcript (SSU-rRNA, 5.8S rRNA, LSU-rRNA)"/>
    <property type="evidence" value="ECO:0007669"/>
    <property type="project" value="TreeGrafter"/>
</dbReference>
<comment type="function">
    <text evidence="1">Required during maturation of the 40S ribosomal subunit in the nucleolus.</text>
</comment>
<sequence>MLRESKVSEDKEFKEFQTILVAAGVVESQGQDIPSSSVPSSRKSLDDLFAPIQPLKNKKGTFSKKNTSLTMVSPLISIGDGSEGSDDDDDNDKDEKMDEDNKKSDKESEESEAEDGIDEDTATEADENTNYDEGMDLDEERRVYERMKEERLNVQFPDEVDTPLDHPARVRFARYRGMDSFHNTYWDPKEMLPYDYARIYRVSKHHYKRLKKISVKALEDNEDSDNLMAEPGNFVIIYLKDVPKAFMDFHKTGIPVALFGLFKNEHKMTLVSAMIARIPNFKAPVKAKDPLVFQIGFRRFSTCPIFSEHAHQNKFKMERFLPQKGFIVASMYAPIMFAPAPVLVFRENVMQKYDLVAKGSLLPLDTDRIIIKRVVLSGAPFKINKKTVTVRYMFFNREDIDYYKPIELRTKWGKRGHIKQALGTHGHMKCAFNAHLRSDDTILMNLYKRVFPKWSFDPHVTILPPAIAEIEKEDDEEEVEEMIENAEKREGEAYQLFD</sequence>
<dbReference type="SMART" id="SM01362">
    <property type="entry name" value="DUF663"/>
    <property type="match status" value="1"/>
</dbReference>
<gene>
    <name evidence="5" type="ORF">RRG08_034868</name>
</gene>
<dbReference type="Pfam" id="PF04950">
    <property type="entry name" value="RIBIOP_C"/>
    <property type="match status" value="1"/>
</dbReference>
<evidence type="ECO:0000313" key="5">
    <source>
        <dbReference type="EMBL" id="KAK3790308.1"/>
    </source>
</evidence>
<keyword evidence="6" id="KW-1185">Reference proteome</keyword>
<dbReference type="PANTHER" id="PTHR12858">
    <property type="entry name" value="RIBOSOME BIOGENESIS PROTEIN"/>
    <property type="match status" value="1"/>
</dbReference>
<dbReference type="Proteomes" id="UP001283361">
    <property type="component" value="Unassembled WGS sequence"/>
</dbReference>
<organism evidence="5 6">
    <name type="scientific">Elysia crispata</name>
    <name type="common">lettuce slug</name>
    <dbReference type="NCBI Taxonomy" id="231223"/>
    <lineage>
        <taxon>Eukaryota</taxon>
        <taxon>Metazoa</taxon>
        <taxon>Spiralia</taxon>
        <taxon>Lophotrochozoa</taxon>
        <taxon>Mollusca</taxon>
        <taxon>Gastropoda</taxon>
        <taxon>Heterobranchia</taxon>
        <taxon>Euthyneura</taxon>
        <taxon>Panpulmonata</taxon>
        <taxon>Sacoglossa</taxon>
        <taxon>Placobranchoidea</taxon>
        <taxon>Plakobranchidae</taxon>
        <taxon>Elysia</taxon>
    </lineage>
</organism>
<dbReference type="InterPro" id="IPR039761">
    <property type="entry name" value="Bms1/Tsr1"/>
</dbReference>
<evidence type="ECO:0000259" key="4">
    <source>
        <dbReference type="SMART" id="SM01362"/>
    </source>
</evidence>
<evidence type="ECO:0000313" key="6">
    <source>
        <dbReference type="Proteomes" id="UP001283361"/>
    </source>
</evidence>
<evidence type="ECO:0000256" key="1">
    <source>
        <dbReference type="ARBA" id="ARBA00037087"/>
    </source>
</evidence>
<protein>
    <recommendedName>
        <fullName evidence="2">Pre-rRNA-processing protein TSR1 homolog</fullName>
    </recommendedName>
</protein>
<dbReference type="EMBL" id="JAWDGP010001550">
    <property type="protein sequence ID" value="KAK3790308.1"/>
    <property type="molecule type" value="Genomic_DNA"/>
</dbReference>
<dbReference type="GO" id="GO:0034511">
    <property type="term" value="F:U3 snoRNA binding"/>
    <property type="evidence" value="ECO:0007669"/>
    <property type="project" value="TreeGrafter"/>
</dbReference>
<dbReference type="GO" id="GO:0005525">
    <property type="term" value="F:GTP binding"/>
    <property type="evidence" value="ECO:0007669"/>
    <property type="project" value="TreeGrafter"/>
</dbReference>
<dbReference type="InterPro" id="IPR007034">
    <property type="entry name" value="BMS1_TSR1_C"/>
</dbReference>